<reference evidence="1 2" key="1">
    <citation type="submission" date="2016-06" db="EMBL/GenBank/DDBJ databases">
        <title>Draft genome of Moraxella nonliquefaciens CCUG 60284.</title>
        <authorList>
            <person name="Salva-Serra F."/>
            <person name="Engstrom-Jakobsson H."/>
            <person name="Thorell K."/>
            <person name="Gonzales-Siles L."/>
            <person name="Karlsson R."/>
            <person name="Boulund F."/>
            <person name="Engstrand L."/>
            <person name="Kristiansson E."/>
            <person name="Moore E."/>
        </authorList>
    </citation>
    <scope>NUCLEOTIDE SEQUENCE [LARGE SCALE GENOMIC DNA]</scope>
    <source>
        <strain evidence="1 2">CCUG 60284</strain>
    </source>
</reference>
<dbReference type="Pfam" id="PF18906">
    <property type="entry name" value="Phage_tube_2"/>
    <property type="match status" value="1"/>
</dbReference>
<evidence type="ECO:0000313" key="1">
    <source>
        <dbReference type="EMBL" id="OBX51463.1"/>
    </source>
</evidence>
<protein>
    <recommendedName>
        <fullName evidence="3">Phage tail protein</fullName>
    </recommendedName>
</protein>
<evidence type="ECO:0000313" key="2">
    <source>
        <dbReference type="Proteomes" id="UP000092671"/>
    </source>
</evidence>
<sequence>MSRGSTIVVAYAPQTTNEVPKTGWKILPYVSNGLSASFENTESQTITDSRLTQAGLVTGGQVQGDIEVEFAKDAYDDWLAAAAFSEWKSNVLTFAGNSAKTFAMEVGYKDVGIYHYYGGVRVNTLKLALSDTGYATCTFGVMGTDYKNQNDTPYSKSPTKSANLQRVTSLSVEDIKIDGITTKGVACVTEFSFETDNNIQAQKCLGDGIFAGTLLEMMAKMSGTLTLAYGKKAQEIINKQMTGATVAIELTLKLADGSKYVLNIPKAQVAGEAPNGGMNDLIKQNVNYTVVEQAPTLTKIPA</sequence>
<dbReference type="InterPro" id="IPR044000">
    <property type="entry name" value="Phage_tube_2"/>
</dbReference>
<organism evidence="1 2">
    <name type="scientific">Moraxella nonliquefaciens</name>
    <dbReference type="NCBI Taxonomy" id="478"/>
    <lineage>
        <taxon>Bacteria</taxon>
        <taxon>Pseudomonadati</taxon>
        <taxon>Pseudomonadota</taxon>
        <taxon>Gammaproteobacteria</taxon>
        <taxon>Moraxellales</taxon>
        <taxon>Moraxellaceae</taxon>
        <taxon>Moraxella</taxon>
    </lineage>
</organism>
<dbReference type="OrthoDB" id="6571799at2"/>
<proteinExistence type="predicted"/>
<dbReference type="EMBL" id="LZDN01000006">
    <property type="protein sequence ID" value="OBX51463.1"/>
    <property type="molecule type" value="Genomic_DNA"/>
</dbReference>
<evidence type="ECO:0008006" key="3">
    <source>
        <dbReference type="Google" id="ProtNLM"/>
    </source>
</evidence>
<name>A0A1B8PKG8_MORNO</name>
<accession>A0A1B8PKG8</accession>
<dbReference type="Proteomes" id="UP000092671">
    <property type="component" value="Unassembled WGS sequence"/>
</dbReference>
<gene>
    <name evidence="1" type="ORF">A9Z60_07700</name>
</gene>
<dbReference type="AlphaFoldDB" id="A0A1B8PKG8"/>
<comment type="caution">
    <text evidence="1">The sequence shown here is derived from an EMBL/GenBank/DDBJ whole genome shotgun (WGS) entry which is preliminary data.</text>
</comment>
<dbReference type="RefSeq" id="WP_066892715.1">
    <property type="nucleotide sequence ID" value="NZ_LZDN01000006.1"/>
</dbReference>